<comment type="caution">
    <text evidence="1">The sequence shown here is derived from an EMBL/GenBank/DDBJ whole genome shotgun (WGS) entry which is preliminary data.</text>
</comment>
<proteinExistence type="predicted"/>
<reference evidence="1" key="1">
    <citation type="submission" date="2023-06" db="EMBL/GenBank/DDBJ databases">
        <title>Egi l300058.</title>
        <authorList>
            <person name="Gao L."/>
            <person name="Fang B.-Z."/>
            <person name="Li W.-J."/>
        </authorList>
    </citation>
    <scope>NUCLEOTIDE SEQUENCE</scope>
    <source>
        <strain evidence="1">EGI L300058</strain>
    </source>
</reference>
<name>A0ABT8GGP4_9MICO</name>
<dbReference type="Pfam" id="PF19671">
    <property type="entry name" value="DUF6174"/>
    <property type="match status" value="1"/>
</dbReference>
<dbReference type="Proteomes" id="UP001172708">
    <property type="component" value="Unassembled WGS sequence"/>
</dbReference>
<accession>A0ABT8GGP4</accession>
<evidence type="ECO:0000313" key="2">
    <source>
        <dbReference type="Proteomes" id="UP001172708"/>
    </source>
</evidence>
<gene>
    <name evidence="1" type="ORF">QQX02_06665</name>
</gene>
<sequence length="139" mass="14961">MAAVAAVAATSACSEGSADPWDEPADYTFEATITVFGPAHGEWRVTVRDHEVVEVEGLDEWSEIDEFTTIESFDTLADYITRHDEARAEGAHSVALRQSADGTPTHYSVDWSADAVDDEYEASFTDVTPTDGTAGSVPD</sequence>
<organism evidence="1 2">
    <name type="scientific">Demequina muriae</name>
    <dbReference type="NCBI Taxonomy" id="3051664"/>
    <lineage>
        <taxon>Bacteria</taxon>
        <taxon>Bacillati</taxon>
        <taxon>Actinomycetota</taxon>
        <taxon>Actinomycetes</taxon>
        <taxon>Micrococcales</taxon>
        <taxon>Demequinaceae</taxon>
        <taxon>Demequina</taxon>
    </lineage>
</organism>
<dbReference type="InterPro" id="IPR046172">
    <property type="entry name" value="DUF6174"/>
</dbReference>
<evidence type="ECO:0000313" key="1">
    <source>
        <dbReference type="EMBL" id="MDN4480602.1"/>
    </source>
</evidence>
<protein>
    <submittedName>
        <fullName evidence="1">DUF6174 domain-containing protein</fullName>
    </submittedName>
</protein>
<keyword evidence="2" id="KW-1185">Reference proteome</keyword>
<dbReference type="RefSeq" id="WP_301142037.1">
    <property type="nucleotide sequence ID" value="NZ_JAUHQA010000001.1"/>
</dbReference>
<dbReference type="EMBL" id="JAUHQA010000001">
    <property type="protein sequence ID" value="MDN4480602.1"/>
    <property type="molecule type" value="Genomic_DNA"/>
</dbReference>